<feature type="chain" id="PRO_5032441117" evidence="1">
    <location>
        <begin position="25"/>
        <end position="292"/>
    </location>
</feature>
<gene>
    <name evidence="2" type="ORF">HF690_05025</name>
</gene>
<comment type="caution">
    <text evidence="2">The sequence shown here is derived from an EMBL/GenBank/DDBJ whole genome shotgun (WGS) entry which is preliminary data.</text>
</comment>
<accession>A0A846ZL49</accession>
<name>A0A846ZL49_9GAMM</name>
<dbReference type="EMBL" id="JAAZQD010000002">
    <property type="protein sequence ID" value="NKZ38319.1"/>
    <property type="molecule type" value="Genomic_DNA"/>
</dbReference>
<reference evidence="2 3" key="1">
    <citation type="journal article" date="2017" name="Int. J. Syst. Evol. Microbiol.">
        <title>Oleiagrimonas citrea sp. nov., a marine bacterium isolated from tidal flat sediment and emended description of the genus Oleiagrimonas Fang et al. 2015 and Oleiagrimonas soli.</title>
        <authorList>
            <person name="Yang S.H."/>
            <person name="Seo H.S."/>
            <person name="Seong C.N."/>
            <person name="Kwon K.K."/>
        </authorList>
    </citation>
    <scope>NUCLEOTIDE SEQUENCE [LARGE SCALE GENOMIC DNA]</scope>
    <source>
        <strain evidence="2 3">MEBiC09124</strain>
    </source>
</reference>
<proteinExistence type="predicted"/>
<dbReference type="AlphaFoldDB" id="A0A846ZL49"/>
<dbReference type="SUPFAM" id="SSF81901">
    <property type="entry name" value="HCP-like"/>
    <property type="match status" value="1"/>
</dbReference>
<evidence type="ECO:0000313" key="3">
    <source>
        <dbReference type="Proteomes" id="UP000541636"/>
    </source>
</evidence>
<dbReference type="Proteomes" id="UP000541636">
    <property type="component" value="Unassembled WGS sequence"/>
</dbReference>
<dbReference type="RefSeq" id="WP_113064340.1">
    <property type="nucleotide sequence ID" value="NZ_JAAZQD010000002.1"/>
</dbReference>
<keyword evidence="1" id="KW-0732">Signal</keyword>
<evidence type="ECO:0000256" key="1">
    <source>
        <dbReference type="SAM" id="SignalP"/>
    </source>
</evidence>
<dbReference type="Gene3D" id="1.25.40.10">
    <property type="entry name" value="Tetratricopeptide repeat domain"/>
    <property type="match status" value="1"/>
</dbReference>
<evidence type="ECO:0000313" key="2">
    <source>
        <dbReference type="EMBL" id="NKZ38319.1"/>
    </source>
</evidence>
<dbReference type="InterPro" id="IPR011990">
    <property type="entry name" value="TPR-like_helical_dom_sf"/>
</dbReference>
<keyword evidence="3" id="KW-1185">Reference proteome</keyword>
<sequence>MRVKTRLLASLALILLAATGPLMAQPAPSYTENGFNPRMLDASAPRAARLKLFAQMIALANSGQVRAQDLAGTFYWQGAGIKGSPVKRDLSQARILLSNAAVHGDVMAMAKLGELELQAGRLAQAMVWAQMYARYHDPLALQRDQRGQDSAYASNLIKRITDAGGKIDKAASKHVGAMVARFDTSIRRGIDAYNKDRRTGRTRLVQDPAGVDASENVNVNGMAEYMVAFQPDGKPGKIWLLDAVPKASMDDMLRHYLDHALANSVAESEGTRYLRVSIVHNAQKFRVLRPVH</sequence>
<feature type="signal peptide" evidence="1">
    <location>
        <begin position="1"/>
        <end position="24"/>
    </location>
</feature>
<protein>
    <submittedName>
        <fullName evidence="2">Sel1 repeat family protein</fullName>
    </submittedName>
</protein>
<organism evidence="2 3">
    <name type="scientific">Oleiagrimonas citrea</name>
    <dbReference type="NCBI Taxonomy" id="1665687"/>
    <lineage>
        <taxon>Bacteria</taxon>
        <taxon>Pseudomonadati</taxon>
        <taxon>Pseudomonadota</taxon>
        <taxon>Gammaproteobacteria</taxon>
        <taxon>Lysobacterales</taxon>
        <taxon>Rhodanobacteraceae</taxon>
        <taxon>Oleiagrimonas</taxon>
    </lineage>
</organism>